<evidence type="ECO:0000256" key="13">
    <source>
        <dbReference type="SAM" id="SignalP"/>
    </source>
</evidence>
<evidence type="ECO:0000256" key="4">
    <source>
        <dbReference type="ARBA" id="ARBA00022651"/>
    </source>
</evidence>
<dbReference type="InterPro" id="IPR012291">
    <property type="entry name" value="CBM2_carb-bd_dom_sf"/>
</dbReference>
<dbReference type="SUPFAM" id="SSF49384">
    <property type="entry name" value="Carbohydrate-binding domain"/>
    <property type="match status" value="1"/>
</dbReference>
<keyword evidence="9" id="KW-0326">Glycosidase</keyword>
<evidence type="ECO:0000313" key="15">
    <source>
        <dbReference type="EMBL" id="MDR7090880.1"/>
    </source>
</evidence>
<dbReference type="RefSeq" id="WP_310073565.1">
    <property type="nucleotide sequence ID" value="NZ_JAVDVX010000005.1"/>
</dbReference>
<dbReference type="Proteomes" id="UP001253595">
    <property type="component" value="Unassembled WGS sequence"/>
</dbReference>
<dbReference type="InterPro" id="IPR029058">
    <property type="entry name" value="AB_hydrolase_fold"/>
</dbReference>
<evidence type="ECO:0000313" key="16">
    <source>
        <dbReference type="Proteomes" id="UP001253595"/>
    </source>
</evidence>
<dbReference type="PROSITE" id="PS00561">
    <property type="entry name" value="CBM2_A"/>
    <property type="match status" value="1"/>
</dbReference>
<dbReference type="Gene3D" id="3.40.50.1820">
    <property type="entry name" value="alpha/beta hydrolase"/>
    <property type="match status" value="1"/>
</dbReference>
<dbReference type="InterPro" id="IPR043595">
    <property type="entry name" value="FaeB/C/D"/>
</dbReference>
<comment type="subcellular location">
    <subcellularLocation>
        <location evidence="1">Secreted</location>
    </subcellularLocation>
</comment>
<dbReference type="Pfam" id="PF00553">
    <property type="entry name" value="CBM_2"/>
    <property type="match status" value="1"/>
</dbReference>
<dbReference type="SUPFAM" id="SSF53474">
    <property type="entry name" value="alpha/beta-Hydrolases"/>
    <property type="match status" value="1"/>
</dbReference>
<evidence type="ECO:0000256" key="10">
    <source>
        <dbReference type="ARBA" id="ARBA00023326"/>
    </source>
</evidence>
<dbReference type="InterPro" id="IPR008965">
    <property type="entry name" value="CBM2/CBM3_carb-bd_dom_sf"/>
</dbReference>
<evidence type="ECO:0000256" key="6">
    <source>
        <dbReference type="ARBA" id="ARBA00022801"/>
    </source>
</evidence>
<dbReference type="SMART" id="SM00637">
    <property type="entry name" value="CBD_II"/>
    <property type="match status" value="1"/>
</dbReference>
<proteinExistence type="inferred from homology"/>
<organism evidence="15 16">
    <name type="scientific">Cellvibrio fibrivorans</name>
    <dbReference type="NCBI Taxonomy" id="126350"/>
    <lineage>
        <taxon>Bacteria</taxon>
        <taxon>Pseudomonadati</taxon>
        <taxon>Pseudomonadota</taxon>
        <taxon>Gammaproteobacteria</taxon>
        <taxon>Cellvibrionales</taxon>
        <taxon>Cellvibrionaceae</taxon>
        <taxon>Cellvibrio</taxon>
    </lineage>
</organism>
<feature type="signal peptide" evidence="13">
    <location>
        <begin position="1"/>
        <end position="37"/>
    </location>
</feature>
<feature type="domain" description="CBM2" evidence="14">
    <location>
        <begin position="32"/>
        <end position="136"/>
    </location>
</feature>
<evidence type="ECO:0000256" key="12">
    <source>
        <dbReference type="SAM" id="MobiDB-lite"/>
    </source>
</evidence>
<keyword evidence="16" id="KW-1185">Reference proteome</keyword>
<evidence type="ECO:0000256" key="11">
    <source>
        <dbReference type="ARBA" id="ARBA00025250"/>
    </source>
</evidence>
<keyword evidence="5 13" id="KW-0732">Signal</keyword>
<dbReference type="PANTHER" id="PTHR38050">
    <property type="match status" value="1"/>
</dbReference>
<keyword evidence="7" id="KW-1015">Disulfide bond</keyword>
<evidence type="ECO:0000256" key="9">
    <source>
        <dbReference type="ARBA" id="ARBA00023295"/>
    </source>
</evidence>
<evidence type="ECO:0000256" key="1">
    <source>
        <dbReference type="ARBA" id="ARBA00004613"/>
    </source>
</evidence>
<dbReference type="EMBL" id="JAVDVX010000005">
    <property type="protein sequence ID" value="MDR7090880.1"/>
    <property type="molecule type" value="Genomic_DNA"/>
</dbReference>
<dbReference type="Pfam" id="PF16841">
    <property type="entry name" value="CBM60"/>
    <property type="match status" value="1"/>
</dbReference>
<keyword evidence="3" id="KW-0964">Secreted</keyword>
<keyword evidence="6" id="KW-0378">Hydrolase</keyword>
<keyword evidence="10" id="KW-0624">Polysaccharide degradation</keyword>
<comment type="function">
    <text evidence="11">Involved in degradation of plant cell walls. Hydrolyzes the feruloyl-arabinose ester bond in arabinoxylans, and the feruloyl-galactose ester bond in pectin. Active against paranitrophenyl-acetate, methyl ferulate and wheat arabinoxylan.</text>
</comment>
<evidence type="ECO:0000256" key="2">
    <source>
        <dbReference type="ARBA" id="ARBA00010278"/>
    </source>
</evidence>
<dbReference type="InterPro" id="IPR001375">
    <property type="entry name" value="Peptidase_S9_cat"/>
</dbReference>
<keyword evidence="8" id="KW-0119">Carbohydrate metabolism</keyword>
<dbReference type="InterPro" id="IPR018366">
    <property type="entry name" value="CBM2_CS"/>
</dbReference>
<dbReference type="Pfam" id="PF00326">
    <property type="entry name" value="Peptidase_S9"/>
    <property type="match status" value="1"/>
</dbReference>
<feature type="compositionally biased region" description="Low complexity" evidence="12">
    <location>
        <begin position="304"/>
        <end position="323"/>
    </location>
</feature>
<dbReference type="Gene3D" id="2.60.40.290">
    <property type="match status" value="1"/>
</dbReference>
<dbReference type="Gene3D" id="2.60.60.40">
    <property type="match status" value="1"/>
</dbReference>
<gene>
    <name evidence="15" type="ORF">J2X05_002906</name>
</gene>
<evidence type="ECO:0000259" key="14">
    <source>
        <dbReference type="PROSITE" id="PS51173"/>
    </source>
</evidence>
<evidence type="ECO:0000256" key="5">
    <source>
        <dbReference type="ARBA" id="ARBA00022729"/>
    </source>
</evidence>
<evidence type="ECO:0000256" key="3">
    <source>
        <dbReference type="ARBA" id="ARBA00022525"/>
    </source>
</evidence>
<evidence type="ECO:0000256" key="8">
    <source>
        <dbReference type="ARBA" id="ARBA00023277"/>
    </source>
</evidence>
<keyword evidence="4" id="KW-0858">Xylan degradation</keyword>
<dbReference type="PANTHER" id="PTHR38050:SF1">
    <property type="entry name" value="FERULOYL ESTERASE C"/>
    <property type="match status" value="1"/>
</dbReference>
<dbReference type="PROSITE" id="PS51173">
    <property type="entry name" value="CBM2"/>
    <property type="match status" value="1"/>
</dbReference>
<evidence type="ECO:0000256" key="7">
    <source>
        <dbReference type="ARBA" id="ARBA00023157"/>
    </source>
</evidence>
<feature type="region of interest" description="Disordered" evidence="12">
    <location>
        <begin position="304"/>
        <end position="327"/>
    </location>
</feature>
<reference evidence="15 16" key="1">
    <citation type="submission" date="2023-07" db="EMBL/GenBank/DDBJ databases">
        <title>Sorghum-associated microbial communities from plants grown in Nebraska, USA.</title>
        <authorList>
            <person name="Schachtman D."/>
        </authorList>
    </citation>
    <scope>NUCLEOTIDE SEQUENCE [LARGE SCALE GENOMIC DNA]</scope>
    <source>
        <strain evidence="15 16">BE190</strain>
    </source>
</reference>
<name>A0ABU1V0D8_9GAMM</name>
<sequence length="562" mass="58701">MNACKSSAHQRLQHLKRPLAFIGMATALAAAAQTASAACTYQLDNEWSNGFVASILIKNDTAASVNNWSVNWQYTNNRVTSSWNANLSGSNPYTATNVSWNGNIAAGQTVSFGFQGVKNGGTAERPQINGTLCSAAPASSAASSTPVVSSSRSSSSVAVVSSSRISSSVALSSSSRVASSVPTGARNAITVRALGTTATESITLSVGGTEVQSWTLSTVMNNYTVETALVGDVVVAFANDDGGNADVRIDYVNVNGVTRQAEAQAENTGAWGNNRCGGGAPSEWLHCEGYINFGSVTGEPRSSSSVASSTFSVSSSSSSRAGSTGCGAAAKLTNGRRTISVNGLNREYVLDIPSNYNQNNPYKLVFGWHWRGGSANDVVGQGYYGMKSLSNNTAIFVAPDRAAGTDGWTNANGRDIAFLQSMLTQLKSSLCIDESRIFSTGWSYGGMMSFAVGRELPTTFRAIAPVSGAFLTPHVDSGSATAAWIAHGNNDTVVSQSSGAQARDAYVRANGCSNTTVPVQPSPCVEYQNCSAGKPVVWCSFNGGHSQPSFYSSGAWNFFNRF</sequence>
<feature type="chain" id="PRO_5045174930" evidence="13">
    <location>
        <begin position="38"/>
        <end position="562"/>
    </location>
</feature>
<protein>
    <submittedName>
        <fullName evidence="15">Poly(3-hydroxybutyrate) depolymerase</fullName>
    </submittedName>
</protein>
<comment type="similarity">
    <text evidence="2">Belongs to the faeC family.</text>
</comment>
<comment type="caution">
    <text evidence="15">The sequence shown here is derived from an EMBL/GenBank/DDBJ whole genome shotgun (WGS) entry which is preliminary data.</text>
</comment>
<dbReference type="InterPro" id="IPR001919">
    <property type="entry name" value="CBD2"/>
</dbReference>
<accession>A0ABU1V0D8</accession>
<dbReference type="InterPro" id="IPR031768">
    <property type="entry name" value="CBM60_xylan-bd"/>
</dbReference>